<gene>
    <name evidence="3" type="ORF">VXJ25_00015</name>
</gene>
<name>A0ABU7R771_9ACTN</name>
<accession>A0ABU7R771</accession>
<evidence type="ECO:0000256" key="1">
    <source>
        <dbReference type="SAM" id="MobiDB-lite"/>
    </source>
</evidence>
<dbReference type="Proteomes" id="UP001332931">
    <property type="component" value="Unassembled WGS sequence"/>
</dbReference>
<proteinExistence type="predicted"/>
<evidence type="ECO:0000256" key="2">
    <source>
        <dbReference type="SAM" id="SignalP"/>
    </source>
</evidence>
<dbReference type="EMBL" id="JAZGJQ010000001">
    <property type="protein sequence ID" value="MEE6146383.1"/>
    <property type="molecule type" value="Genomic_DNA"/>
</dbReference>
<sequence length="226" mass="23333">MAATPSPRKSLSRVLLAGALALSLAPLGPLVQAQATQGSRDPQATQGEGGATADEVASSGALQVVDVAGDLAQGARDAYFAKVEARRERDEAAAAEREKDEELATWTARIDAYLAGSPLEGYGETFARSALAAGVDPRLSPAIAEVESGKGSVCYASHNAWGWGGIGWSDWESAIRAHVSGMAASYSSAMAEGGYGLTASRSMAARYCGASADAWYQQVSAAMERI</sequence>
<dbReference type="RefSeq" id="WP_330957150.1">
    <property type="nucleotide sequence ID" value="NZ_JAZGJQ010000001.1"/>
</dbReference>
<protein>
    <submittedName>
        <fullName evidence="3">Uncharacterized protein</fullName>
    </submittedName>
</protein>
<keyword evidence="4" id="KW-1185">Reference proteome</keyword>
<feature type="region of interest" description="Disordered" evidence="1">
    <location>
        <begin position="33"/>
        <end position="56"/>
    </location>
</feature>
<evidence type="ECO:0000313" key="4">
    <source>
        <dbReference type="Proteomes" id="UP001332931"/>
    </source>
</evidence>
<feature type="compositionally biased region" description="Polar residues" evidence="1">
    <location>
        <begin position="33"/>
        <end position="46"/>
    </location>
</feature>
<reference evidence="3 4" key="1">
    <citation type="submission" date="2024-01" db="EMBL/GenBank/DDBJ databases">
        <title>Description of Olsenella sp. nov., isolated from pig feces.</title>
        <authorList>
            <person name="Chang Y.-H."/>
        </authorList>
    </citation>
    <scope>NUCLEOTIDE SEQUENCE [LARGE SCALE GENOMIC DNA]</scope>
    <source>
        <strain evidence="3 4">YH-ols2223</strain>
    </source>
</reference>
<comment type="caution">
    <text evidence="3">The sequence shown here is derived from an EMBL/GenBank/DDBJ whole genome shotgun (WGS) entry which is preliminary data.</text>
</comment>
<feature type="chain" id="PRO_5045765915" evidence="2">
    <location>
        <begin position="34"/>
        <end position="226"/>
    </location>
</feature>
<feature type="signal peptide" evidence="2">
    <location>
        <begin position="1"/>
        <end position="33"/>
    </location>
</feature>
<organism evidence="3 4">
    <name type="scientific">Olsenella absiana</name>
    <dbReference type="NCBI Taxonomy" id="3115222"/>
    <lineage>
        <taxon>Bacteria</taxon>
        <taxon>Bacillati</taxon>
        <taxon>Actinomycetota</taxon>
        <taxon>Coriobacteriia</taxon>
        <taxon>Coriobacteriales</taxon>
        <taxon>Atopobiaceae</taxon>
        <taxon>Olsenella</taxon>
    </lineage>
</organism>
<evidence type="ECO:0000313" key="3">
    <source>
        <dbReference type="EMBL" id="MEE6146383.1"/>
    </source>
</evidence>
<keyword evidence="2" id="KW-0732">Signal</keyword>